<keyword evidence="7" id="KW-0902">Two-component regulatory system</keyword>
<dbReference type="FunFam" id="1.10.287.130:FF:000001">
    <property type="entry name" value="Two-component sensor histidine kinase"/>
    <property type="match status" value="1"/>
</dbReference>
<feature type="transmembrane region" description="Helical" evidence="9">
    <location>
        <begin position="205"/>
        <end position="228"/>
    </location>
</feature>
<evidence type="ECO:0000256" key="5">
    <source>
        <dbReference type="ARBA" id="ARBA00022679"/>
    </source>
</evidence>
<dbReference type="InterPro" id="IPR036097">
    <property type="entry name" value="HisK_dim/P_sf"/>
</dbReference>
<dbReference type="EMBL" id="CP051685">
    <property type="protein sequence ID" value="QJE03397.1"/>
    <property type="molecule type" value="Genomic_DNA"/>
</dbReference>
<dbReference type="EC" id="2.7.13.3" evidence="3"/>
<comment type="subcellular location">
    <subcellularLocation>
        <location evidence="2">Cell inner membrane</location>
        <topology evidence="2">Multi-pass membrane protein</topology>
    </subcellularLocation>
</comment>
<dbReference type="SUPFAM" id="SSF47384">
    <property type="entry name" value="Homodimeric domain of signal transducing histidine kinase"/>
    <property type="match status" value="1"/>
</dbReference>
<dbReference type="SUPFAM" id="SSF55874">
    <property type="entry name" value="ATPase domain of HSP90 chaperone/DNA topoisomerase II/histidine kinase"/>
    <property type="match status" value="1"/>
</dbReference>
<proteinExistence type="predicted"/>
<dbReference type="CDD" id="cd00082">
    <property type="entry name" value="HisKA"/>
    <property type="match status" value="1"/>
</dbReference>
<dbReference type="SMART" id="SM00388">
    <property type="entry name" value="HisKA"/>
    <property type="match status" value="1"/>
</dbReference>
<evidence type="ECO:0000256" key="8">
    <source>
        <dbReference type="ARBA" id="ARBA00023136"/>
    </source>
</evidence>
<dbReference type="AlphaFoldDB" id="A0A7Z2W2R7"/>
<evidence type="ECO:0000256" key="1">
    <source>
        <dbReference type="ARBA" id="ARBA00000085"/>
    </source>
</evidence>
<dbReference type="GO" id="GO:0005886">
    <property type="term" value="C:plasma membrane"/>
    <property type="evidence" value="ECO:0007669"/>
    <property type="project" value="UniProtKB-SubCell"/>
</dbReference>
<dbReference type="CDD" id="cd00075">
    <property type="entry name" value="HATPase"/>
    <property type="match status" value="1"/>
</dbReference>
<keyword evidence="9" id="KW-1133">Transmembrane helix</keyword>
<dbReference type="Gene3D" id="3.30.565.10">
    <property type="entry name" value="Histidine kinase-like ATPase, C-terminal domain"/>
    <property type="match status" value="1"/>
</dbReference>
<keyword evidence="12" id="KW-1185">Reference proteome</keyword>
<keyword evidence="9" id="KW-0812">Transmembrane</keyword>
<evidence type="ECO:0000256" key="3">
    <source>
        <dbReference type="ARBA" id="ARBA00012438"/>
    </source>
</evidence>
<reference evidence="11 12" key="1">
    <citation type="submission" date="2020-04" db="EMBL/GenBank/DDBJ databases">
        <title>Genome sequencing of novel species.</title>
        <authorList>
            <person name="Heo J."/>
            <person name="Kim S.-J."/>
            <person name="Kim J.-S."/>
            <person name="Hong S.-B."/>
            <person name="Kwon S.-W."/>
        </authorList>
    </citation>
    <scope>NUCLEOTIDE SEQUENCE [LARGE SCALE GENOMIC DNA]</scope>
    <source>
        <strain evidence="11 12">GN2-R2</strain>
    </source>
</reference>
<evidence type="ECO:0000313" key="12">
    <source>
        <dbReference type="Proteomes" id="UP000502415"/>
    </source>
</evidence>
<keyword evidence="5" id="KW-0808">Transferase</keyword>
<dbReference type="InterPro" id="IPR005467">
    <property type="entry name" value="His_kinase_dom"/>
</dbReference>
<dbReference type="InterPro" id="IPR003594">
    <property type="entry name" value="HATPase_dom"/>
</dbReference>
<dbReference type="FunFam" id="3.30.565.10:FF:000006">
    <property type="entry name" value="Sensor histidine kinase WalK"/>
    <property type="match status" value="1"/>
</dbReference>
<evidence type="ECO:0000256" key="4">
    <source>
        <dbReference type="ARBA" id="ARBA00022553"/>
    </source>
</evidence>
<dbReference type="InterPro" id="IPR003661">
    <property type="entry name" value="HisK_dim/P_dom"/>
</dbReference>
<evidence type="ECO:0000256" key="6">
    <source>
        <dbReference type="ARBA" id="ARBA00022777"/>
    </source>
</evidence>
<feature type="transmembrane region" description="Helical" evidence="9">
    <location>
        <begin position="178"/>
        <end position="199"/>
    </location>
</feature>
<feature type="transmembrane region" description="Helical" evidence="9">
    <location>
        <begin position="136"/>
        <end position="157"/>
    </location>
</feature>
<name>A0A7Z2W2R7_9BURK</name>
<dbReference type="SMART" id="SM00387">
    <property type="entry name" value="HATPase_c"/>
    <property type="match status" value="1"/>
</dbReference>
<gene>
    <name evidence="11" type="ORF">HH212_16130</name>
</gene>
<evidence type="ECO:0000259" key="10">
    <source>
        <dbReference type="PROSITE" id="PS50109"/>
    </source>
</evidence>
<accession>A0A7Z2W2R7</accession>
<dbReference type="PANTHER" id="PTHR43547:SF2">
    <property type="entry name" value="HYBRID SIGNAL TRANSDUCTION HISTIDINE KINASE C"/>
    <property type="match status" value="1"/>
</dbReference>
<dbReference type="GO" id="GO:0000155">
    <property type="term" value="F:phosphorelay sensor kinase activity"/>
    <property type="evidence" value="ECO:0007669"/>
    <property type="project" value="InterPro"/>
</dbReference>
<protein>
    <recommendedName>
        <fullName evidence="3">histidine kinase</fullName>
        <ecNumber evidence="3">2.7.13.3</ecNumber>
    </recommendedName>
</protein>
<dbReference type="Proteomes" id="UP000502415">
    <property type="component" value="Chromosome"/>
</dbReference>
<evidence type="ECO:0000256" key="2">
    <source>
        <dbReference type="ARBA" id="ARBA00004429"/>
    </source>
</evidence>
<dbReference type="KEGG" id="mfy:HH212_16130"/>
<evidence type="ECO:0000256" key="9">
    <source>
        <dbReference type="SAM" id="Phobius"/>
    </source>
</evidence>
<feature type="domain" description="Histidine kinase" evidence="10">
    <location>
        <begin position="264"/>
        <end position="483"/>
    </location>
</feature>
<evidence type="ECO:0000313" key="11">
    <source>
        <dbReference type="EMBL" id="QJE03397.1"/>
    </source>
</evidence>
<dbReference type="Pfam" id="PF02518">
    <property type="entry name" value="HATPase_c"/>
    <property type="match status" value="1"/>
</dbReference>
<keyword evidence="6 11" id="KW-0418">Kinase</keyword>
<dbReference type="PROSITE" id="PS50109">
    <property type="entry name" value="HIS_KIN"/>
    <property type="match status" value="1"/>
</dbReference>
<dbReference type="Pfam" id="PF00512">
    <property type="entry name" value="HisKA"/>
    <property type="match status" value="1"/>
</dbReference>
<keyword evidence="4" id="KW-0597">Phosphoprotein</keyword>
<keyword evidence="8 9" id="KW-0472">Membrane</keyword>
<dbReference type="InterPro" id="IPR004358">
    <property type="entry name" value="Sig_transdc_His_kin-like_C"/>
</dbReference>
<evidence type="ECO:0000256" key="7">
    <source>
        <dbReference type="ARBA" id="ARBA00023012"/>
    </source>
</evidence>
<organism evidence="11 12">
    <name type="scientific">Massilia forsythiae</name>
    <dbReference type="NCBI Taxonomy" id="2728020"/>
    <lineage>
        <taxon>Bacteria</taxon>
        <taxon>Pseudomonadati</taxon>
        <taxon>Pseudomonadota</taxon>
        <taxon>Betaproteobacteria</taxon>
        <taxon>Burkholderiales</taxon>
        <taxon>Oxalobacteraceae</taxon>
        <taxon>Telluria group</taxon>
        <taxon>Massilia</taxon>
    </lineage>
</organism>
<feature type="transmembrane region" description="Helical" evidence="9">
    <location>
        <begin position="105"/>
        <end position="124"/>
    </location>
</feature>
<feature type="transmembrane region" description="Helical" evidence="9">
    <location>
        <begin position="70"/>
        <end position="93"/>
    </location>
</feature>
<dbReference type="PRINTS" id="PR00344">
    <property type="entry name" value="BCTRLSENSOR"/>
</dbReference>
<comment type="catalytic activity">
    <reaction evidence="1">
        <text>ATP + protein L-histidine = ADP + protein N-phospho-L-histidine.</text>
        <dbReference type="EC" id="2.7.13.3"/>
    </reaction>
</comment>
<sequence length="487" mass="51445">MVPMTAMMSILAGLALWRQRGAAQAPAAVPFALPAALPPAFLSAMALAILAAHAARWAPPPFMLHAPPHLRAWALSSPLTATMFAGVGIGLLATLRARSVRHGQWLALGVLLLALLTLGGYVFHDTYLYRLLPGRGTSILTTLVLILLPLGIFGLRPSEGIMVAVTGGATGARIARRLLLSALAMPVLLGAAVGVALHLEAIDSGTAIALLVWGMAALFTAVTWRCALMLYHAEAARRQAEQEREAALASLRDADARKDDFLAVLAHELRNPLAPIRAAADLLRLSKGGDPAQLRRTSDIIDRQVGHMTHLVDDLLDVSRVRRGLLALEKAPLDLRAAVGDALEQIKPLIAQRRHRLQVDLGAARPQVLGDHKRLVQVVANLLANAAKYTPEGGEIVLSLRAADGRAEVSVRDNGIGIDAGLLPQVFDSFTQATRTAGRAEGGLGLGLALVRRLAELHDGRVSAHSAGLGQGSTFVLTLPCLRASAA</sequence>
<dbReference type="Gene3D" id="1.10.287.130">
    <property type="match status" value="1"/>
</dbReference>
<dbReference type="PANTHER" id="PTHR43547">
    <property type="entry name" value="TWO-COMPONENT HISTIDINE KINASE"/>
    <property type="match status" value="1"/>
</dbReference>
<dbReference type="InterPro" id="IPR036890">
    <property type="entry name" value="HATPase_C_sf"/>
</dbReference>